<proteinExistence type="predicted"/>
<accession>A0ACC2PYW8</accession>
<evidence type="ECO:0000313" key="2">
    <source>
        <dbReference type="Proteomes" id="UP001239111"/>
    </source>
</evidence>
<gene>
    <name evidence="1" type="ORF">QAD02_024118</name>
</gene>
<dbReference type="Proteomes" id="UP001239111">
    <property type="component" value="Chromosome 1"/>
</dbReference>
<comment type="caution">
    <text evidence="1">The sequence shown here is derived from an EMBL/GenBank/DDBJ whole genome shotgun (WGS) entry which is preliminary data.</text>
</comment>
<organism evidence="1 2">
    <name type="scientific">Eretmocerus hayati</name>
    <dbReference type="NCBI Taxonomy" id="131215"/>
    <lineage>
        <taxon>Eukaryota</taxon>
        <taxon>Metazoa</taxon>
        <taxon>Ecdysozoa</taxon>
        <taxon>Arthropoda</taxon>
        <taxon>Hexapoda</taxon>
        <taxon>Insecta</taxon>
        <taxon>Pterygota</taxon>
        <taxon>Neoptera</taxon>
        <taxon>Endopterygota</taxon>
        <taxon>Hymenoptera</taxon>
        <taxon>Apocrita</taxon>
        <taxon>Proctotrupomorpha</taxon>
        <taxon>Chalcidoidea</taxon>
        <taxon>Aphelinidae</taxon>
        <taxon>Aphelininae</taxon>
        <taxon>Eretmocerus</taxon>
    </lineage>
</organism>
<sequence length="199" mass="22124">MVNTGSVIAHITKLLTSALCLKFFQNSLSLRVAEQGWAVCALQILLVHSVIGVLRFGGPSTTKRFRNFYESFSSLIEVVPSAFFTTEVLLKYSVRDEFRFLLLTLGLSPSVIELSSTRIKDRSKLEKFTNIIIGLQALVVSAVCIINENYAGVSLAASLAVARFFSEDFCDHYEVPYTDLSQYSLSFVELFALATLKDI</sequence>
<evidence type="ECO:0000313" key="1">
    <source>
        <dbReference type="EMBL" id="KAJ8688323.1"/>
    </source>
</evidence>
<protein>
    <submittedName>
        <fullName evidence="1">Uncharacterized protein</fullName>
    </submittedName>
</protein>
<keyword evidence="2" id="KW-1185">Reference proteome</keyword>
<name>A0ACC2PYW8_9HYME</name>
<reference evidence="1" key="1">
    <citation type="submission" date="2023-04" db="EMBL/GenBank/DDBJ databases">
        <title>A chromosome-level genome assembly of the parasitoid wasp Eretmocerus hayati.</title>
        <authorList>
            <person name="Zhong Y."/>
            <person name="Liu S."/>
            <person name="Liu Y."/>
        </authorList>
    </citation>
    <scope>NUCLEOTIDE SEQUENCE</scope>
    <source>
        <strain evidence="1">ZJU_SS_LIU_2023</strain>
    </source>
</reference>
<dbReference type="EMBL" id="CM056741">
    <property type="protein sequence ID" value="KAJ8688323.1"/>
    <property type="molecule type" value="Genomic_DNA"/>
</dbReference>